<comment type="caution">
    <text evidence="2">The sequence shown here is derived from an EMBL/GenBank/DDBJ whole genome shotgun (WGS) entry which is preliminary data.</text>
</comment>
<evidence type="ECO:0000313" key="2">
    <source>
        <dbReference type="EMBL" id="KAF2740296.1"/>
    </source>
</evidence>
<dbReference type="AlphaFoldDB" id="A0A9P4V869"/>
<dbReference type="Proteomes" id="UP000799444">
    <property type="component" value="Unassembled WGS sequence"/>
</dbReference>
<evidence type="ECO:0000313" key="3">
    <source>
        <dbReference type="Proteomes" id="UP000799444"/>
    </source>
</evidence>
<evidence type="ECO:0000256" key="1">
    <source>
        <dbReference type="SAM" id="MobiDB-lite"/>
    </source>
</evidence>
<proteinExistence type="predicted"/>
<gene>
    <name evidence="2" type="ORF">EJ04DRAFT_508277</name>
</gene>
<dbReference type="PROSITE" id="PS51257">
    <property type="entry name" value="PROKAR_LIPOPROTEIN"/>
    <property type="match status" value="1"/>
</dbReference>
<feature type="region of interest" description="Disordered" evidence="1">
    <location>
        <begin position="1"/>
        <end position="28"/>
    </location>
</feature>
<organism evidence="2 3">
    <name type="scientific">Polyplosphaeria fusca</name>
    <dbReference type="NCBI Taxonomy" id="682080"/>
    <lineage>
        <taxon>Eukaryota</taxon>
        <taxon>Fungi</taxon>
        <taxon>Dikarya</taxon>
        <taxon>Ascomycota</taxon>
        <taxon>Pezizomycotina</taxon>
        <taxon>Dothideomycetes</taxon>
        <taxon>Pleosporomycetidae</taxon>
        <taxon>Pleosporales</taxon>
        <taxon>Tetraplosphaeriaceae</taxon>
        <taxon>Polyplosphaeria</taxon>
    </lineage>
</organism>
<dbReference type="EMBL" id="ML996101">
    <property type="protein sequence ID" value="KAF2740296.1"/>
    <property type="molecule type" value="Genomic_DNA"/>
</dbReference>
<protein>
    <submittedName>
        <fullName evidence="2">Uncharacterized protein</fullName>
    </submittedName>
</protein>
<feature type="compositionally biased region" description="Polar residues" evidence="1">
    <location>
        <begin position="19"/>
        <end position="28"/>
    </location>
</feature>
<keyword evidence="3" id="KW-1185">Reference proteome</keyword>
<name>A0A9P4V869_9PLEO</name>
<reference evidence="2" key="1">
    <citation type="journal article" date="2020" name="Stud. Mycol.">
        <title>101 Dothideomycetes genomes: a test case for predicting lifestyles and emergence of pathogens.</title>
        <authorList>
            <person name="Haridas S."/>
            <person name="Albert R."/>
            <person name="Binder M."/>
            <person name="Bloem J."/>
            <person name="Labutti K."/>
            <person name="Salamov A."/>
            <person name="Andreopoulos B."/>
            <person name="Baker S."/>
            <person name="Barry K."/>
            <person name="Bills G."/>
            <person name="Bluhm B."/>
            <person name="Cannon C."/>
            <person name="Castanera R."/>
            <person name="Culley D."/>
            <person name="Daum C."/>
            <person name="Ezra D."/>
            <person name="Gonzalez J."/>
            <person name="Henrissat B."/>
            <person name="Kuo A."/>
            <person name="Liang C."/>
            <person name="Lipzen A."/>
            <person name="Lutzoni F."/>
            <person name="Magnuson J."/>
            <person name="Mondo S."/>
            <person name="Nolan M."/>
            <person name="Ohm R."/>
            <person name="Pangilinan J."/>
            <person name="Park H.-J."/>
            <person name="Ramirez L."/>
            <person name="Alfaro M."/>
            <person name="Sun H."/>
            <person name="Tritt A."/>
            <person name="Yoshinaga Y."/>
            <person name="Zwiers L.-H."/>
            <person name="Turgeon B."/>
            <person name="Goodwin S."/>
            <person name="Spatafora J."/>
            <person name="Crous P."/>
            <person name="Grigoriev I."/>
        </authorList>
    </citation>
    <scope>NUCLEOTIDE SEQUENCE</scope>
    <source>
        <strain evidence="2">CBS 125425</strain>
    </source>
</reference>
<sequence>MRLRQASCPHPSFVPPRTPTHQHPPISTITASVSCGSTPPSHAHLLNFATTFPGP</sequence>
<accession>A0A9P4V869</accession>